<dbReference type="GO" id="GO:0005739">
    <property type="term" value="C:mitochondrion"/>
    <property type="evidence" value="ECO:0007669"/>
    <property type="project" value="GOC"/>
</dbReference>
<organism evidence="7">
    <name type="scientific">Arcella intermedia</name>
    <dbReference type="NCBI Taxonomy" id="1963864"/>
    <lineage>
        <taxon>Eukaryota</taxon>
        <taxon>Amoebozoa</taxon>
        <taxon>Tubulinea</taxon>
        <taxon>Elardia</taxon>
        <taxon>Arcellinida</taxon>
        <taxon>Sphaerothecina</taxon>
        <taxon>Arcellidae</taxon>
        <taxon>Arcella</taxon>
    </lineage>
</organism>
<keyword evidence="2 6" id="KW-0645">Protease</keyword>
<dbReference type="GO" id="GO:0046872">
    <property type="term" value="F:metal ion binding"/>
    <property type="evidence" value="ECO:0007669"/>
    <property type="project" value="UniProtKB-KW"/>
</dbReference>
<evidence type="ECO:0000256" key="2">
    <source>
        <dbReference type="ARBA" id="ARBA00022670"/>
    </source>
</evidence>
<dbReference type="EMBL" id="GIBP01009627">
    <property type="protein sequence ID" value="NDV38596.1"/>
    <property type="molecule type" value="Transcribed_RNA"/>
</dbReference>
<dbReference type="PANTHER" id="PTHR21711">
    <property type="entry name" value="MITOCHONDRIAL INNER MEMBRANE PROTEASE"/>
    <property type="match status" value="1"/>
</dbReference>
<keyword evidence="5 6" id="KW-0482">Metalloprotease</keyword>
<evidence type="ECO:0000256" key="5">
    <source>
        <dbReference type="ARBA" id="ARBA00023049"/>
    </source>
</evidence>
<dbReference type="GO" id="GO:0033615">
    <property type="term" value="P:mitochondrial proton-transporting ATP synthase complex assembly"/>
    <property type="evidence" value="ECO:0007669"/>
    <property type="project" value="TreeGrafter"/>
</dbReference>
<dbReference type="InterPro" id="IPR019165">
    <property type="entry name" value="Peptidase_M76_ATP23"/>
</dbReference>
<dbReference type="EC" id="3.4.24.-" evidence="6"/>
<proteinExistence type="inferred from homology"/>
<evidence type="ECO:0000313" key="7">
    <source>
        <dbReference type="EMBL" id="NDV38596.1"/>
    </source>
</evidence>
<evidence type="ECO:0000256" key="3">
    <source>
        <dbReference type="ARBA" id="ARBA00022723"/>
    </source>
</evidence>
<dbReference type="GO" id="GO:0034982">
    <property type="term" value="P:mitochondrial protein processing"/>
    <property type="evidence" value="ECO:0007669"/>
    <property type="project" value="TreeGrafter"/>
</dbReference>
<dbReference type="Pfam" id="PF09768">
    <property type="entry name" value="Peptidase_M76"/>
    <property type="match status" value="1"/>
</dbReference>
<keyword evidence="3 6" id="KW-0479">Metal-binding</keyword>
<reference evidence="7" key="1">
    <citation type="journal article" date="2020" name="J. Eukaryot. Microbiol.">
        <title>De novo Sequencing, Assembly and Annotation of the Transcriptome for the Free-Living Testate Amoeba Arcella intermedia.</title>
        <authorList>
            <person name="Ribeiro G.M."/>
            <person name="Porfirio-Sousa A.L."/>
            <person name="Maurer-Alcala X.X."/>
            <person name="Katz L.A."/>
            <person name="Lahr D.J.G."/>
        </authorList>
    </citation>
    <scope>NUCLEOTIDE SEQUENCE</scope>
</reference>
<dbReference type="GO" id="GO:0004222">
    <property type="term" value="F:metalloendopeptidase activity"/>
    <property type="evidence" value="ECO:0007669"/>
    <property type="project" value="InterPro"/>
</dbReference>
<protein>
    <recommendedName>
        <fullName evidence="6">Mitochondrial inner membrane protease ATP23</fullName>
        <ecNumber evidence="6">3.4.24.-</ecNumber>
    </recommendedName>
</protein>
<sequence length="154" mass="17501">MKSIISETEKKGCEISSQFFKCLKCPLSVGGFYDKQLGIVICENHFQGTKRTEEILLHEAVHAFDYCRMDLDPDDCVQTACTEIRASNLSGQCSWSNEISRGNLKVRKQYQNCIRRRAALSLENLPHCKGNSKNAVNRAWKSCYPDDEPFGFIP</sequence>
<evidence type="ECO:0000256" key="4">
    <source>
        <dbReference type="ARBA" id="ARBA00022801"/>
    </source>
</evidence>
<dbReference type="PANTHER" id="PTHR21711:SF0">
    <property type="entry name" value="MITOCHONDRIAL INNER MEMBRANE PROTEASE ATP23 HOMOLOG"/>
    <property type="match status" value="1"/>
</dbReference>
<dbReference type="AlphaFoldDB" id="A0A6B2LNE3"/>
<evidence type="ECO:0000256" key="1">
    <source>
        <dbReference type="ARBA" id="ARBA00009915"/>
    </source>
</evidence>
<name>A0A6B2LNE3_9EUKA</name>
<keyword evidence="4 6" id="KW-0378">Hydrolase</keyword>
<comment type="similarity">
    <text evidence="1 6">Belongs to the peptidase M76 family.</text>
</comment>
<accession>A0A6B2LNE3</accession>
<evidence type="ECO:0000256" key="6">
    <source>
        <dbReference type="RuleBase" id="RU364057"/>
    </source>
</evidence>